<keyword evidence="1" id="KW-0472">Membrane</keyword>
<keyword evidence="1" id="KW-0812">Transmembrane</keyword>
<evidence type="ECO:0000313" key="2">
    <source>
        <dbReference type="EMBL" id="MBS2963523.1"/>
    </source>
</evidence>
<gene>
    <name evidence="2" type="ORF">KGA66_10730</name>
</gene>
<comment type="caution">
    <text evidence="2">The sequence shown here is derived from an EMBL/GenBank/DDBJ whole genome shotgun (WGS) entry which is preliminary data.</text>
</comment>
<sequence length="81" mass="8774">MLAEPVMSPASVGASCLGLLAGGGLLLGSARQTDEARALVPVWELRLVECRCERYRCSGVRRVWVRRLVPIEEGDEGCVFG</sequence>
<protein>
    <submittedName>
        <fullName evidence="2">Uncharacterized protein</fullName>
    </submittedName>
</protein>
<accession>A0A8J7WJN3</accession>
<reference evidence="2" key="1">
    <citation type="submission" date="2021-04" db="EMBL/GenBank/DDBJ databases">
        <title>Genome based classification of Actinospica acidithermotolerans sp. nov., an actinobacterium isolated from an Indonesian hot spring.</title>
        <authorList>
            <person name="Kusuma A.B."/>
            <person name="Putra K.E."/>
            <person name="Nafisah S."/>
            <person name="Loh J."/>
            <person name="Nouioui I."/>
            <person name="Goodfellow M."/>
        </authorList>
    </citation>
    <scope>NUCLEOTIDE SEQUENCE</scope>
    <source>
        <strain evidence="2">DSM 45618</strain>
    </source>
</reference>
<proteinExistence type="predicted"/>
<dbReference type="Proteomes" id="UP000677913">
    <property type="component" value="Unassembled WGS sequence"/>
</dbReference>
<feature type="transmembrane region" description="Helical" evidence="1">
    <location>
        <begin position="6"/>
        <end position="27"/>
    </location>
</feature>
<keyword evidence="1" id="KW-1133">Transmembrane helix</keyword>
<dbReference type="EMBL" id="JAGSXH010000028">
    <property type="protein sequence ID" value="MBS2963523.1"/>
    <property type="molecule type" value="Genomic_DNA"/>
</dbReference>
<evidence type="ECO:0000256" key="1">
    <source>
        <dbReference type="SAM" id="Phobius"/>
    </source>
</evidence>
<keyword evidence="3" id="KW-1185">Reference proteome</keyword>
<evidence type="ECO:0000313" key="3">
    <source>
        <dbReference type="Proteomes" id="UP000677913"/>
    </source>
</evidence>
<organism evidence="2 3">
    <name type="scientific">Actinocrinis puniceicyclus</name>
    <dbReference type="NCBI Taxonomy" id="977794"/>
    <lineage>
        <taxon>Bacteria</taxon>
        <taxon>Bacillati</taxon>
        <taxon>Actinomycetota</taxon>
        <taxon>Actinomycetes</taxon>
        <taxon>Catenulisporales</taxon>
        <taxon>Actinospicaceae</taxon>
        <taxon>Actinocrinis</taxon>
    </lineage>
</organism>
<dbReference type="AlphaFoldDB" id="A0A8J7WJN3"/>
<name>A0A8J7WJN3_9ACTN</name>